<keyword evidence="3" id="KW-1185">Reference proteome</keyword>
<dbReference type="OrthoDB" id="5815922at2759"/>
<proteinExistence type="predicted"/>
<name>A0A183D770_9BILA</name>
<keyword evidence="1" id="KW-0472">Membrane</keyword>
<reference evidence="4" key="1">
    <citation type="submission" date="2016-06" db="UniProtKB">
        <authorList>
            <consortium name="WormBaseParasite"/>
        </authorList>
    </citation>
    <scope>IDENTIFICATION</scope>
</reference>
<evidence type="ECO:0000313" key="3">
    <source>
        <dbReference type="Proteomes" id="UP000271098"/>
    </source>
</evidence>
<evidence type="ECO:0000256" key="1">
    <source>
        <dbReference type="SAM" id="Phobius"/>
    </source>
</evidence>
<evidence type="ECO:0000313" key="2">
    <source>
        <dbReference type="EMBL" id="VDK45848.1"/>
    </source>
</evidence>
<gene>
    <name evidence="2" type="ORF">GPUH_LOCUS4561</name>
</gene>
<organism evidence="4">
    <name type="scientific">Gongylonema pulchrum</name>
    <dbReference type="NCBI Taxonomy" id="637853"/>
    <lineage>
        <taxon>Eukaryota</taxon>
        <taxon>Metazoa</taxon>
        <taxon>Ecdysozoa</taxon>
        <taxon>Nematoda</taxon>
        <taxon>Chromadorea</taxon>
        <taxon>Rhabditida</taxon>
        <taxon>Spirurina</taxon>
        <taxon>Spiruromorpha</taxon>
        <taxon>Spiruroidea</taxon>
        <taxon>Gongylonematidae</taxon>
        <taxon>Gongylonema</taxon>
    </lineage>
</organism>
<dbReference type="EMBL" id="UYRT01008728">
    <property type="protein sequence ID" value="VDK45848.1"/>
    <property type="molecule type" value="Genomic_DNA"/>
</dbReference>
<feature type="transmembrane region" description="Helical" evidence="1">
    <location>
        <begin position="178"/>
        <end position="196"/>
    </location>
</feature>
<accession>A0A183D770</accession>
<sequence length="197" mass="22972">MWSDLQVTQCDDKSEPSLGYAEARDGVKCEHYRGQTFNIEPRKVSLDAWYLICYETSLDCLQCQIEVLCRNDFSSECASIWMQSSVRAITNSSMAVWVSFGDHFPLRRWTKLRKSTYVELHVENLEPSRWYFVEICTVIEPPADFLESFHLVGSLNNSSRQMCQQALYRTKTACWNRASPFLIILYLCSFSYLFAYV</sequence>
<keyword evidence="1" id="KW-1133">Transmembrane helix</keyword>
<protein>
    <submittedName>
        <fullName evidence="4">Fibronectin type-III domain-containing protein</fullName>
    </submittedName>
</protein>
<reference evidence="2 3" key="2">
    <citation type="submission" date="2018-11" db="EMBL/GenBank/DDBJ databases">
        <authorList>
            <consortium name="Pathogen Informatics"/>
        </authorList>
    </citation>
    <scope>NUCLEOTIDE SEQUENCE [LARGE SCALE GENOMIC DNA]</scope>
</reference>
<keyword evidence="1" id="KW-0812">Transmembrane</keyword>
<dbReference type="AlphaFoldDB" id="A0A183D770"/>
<dbReference type="WBParaSite" id="GPUH_0000456801-mRNA-1">
    <property type="protein sequence ID" value="GPUH_0000456801-mRNA-1"/>
    <property type="gene ID" value="GPUH_0000456801"/>
</dbReference>
<dbReference type="Proteomes" id="UP000271098">
    <property type="component" value="Unassembled WGS sequence"/>
</dbReference>
<evidence type="ECO:0000313" key="4">
    <source>
        <dbReference type="WBParaSite" id="GPUH_0000456801-mRNA-1"/>
    </source>
</evidence>